<keyword evidence="3" id="KW-1185">Reference proteome</keyword>
<evidence type="ECO:0000256" key="1">
    <source>
        <dbReference type="SAM" id="Phobius"/>
    </source>
</evidence>
<feature type="transmembrane region" description="Helical" evidence="1">
    <location>
        <begin position="175"/>
        <end position="196"/>
    </location>
</feature>
<organism evidence="2 3">
    <name type="scientific">Halopelagius inordinatus</name>
    <dbReference type="NCBI Taxonomy" id="553467"/>
    <lineage>
        <taxon>Archaea</taxon>
        <taxon>Methanobacteriati</taxon>
        <taxon>Methanobacteriota</taxon>
        <taxon>Stenosarchaea group</taxon>
        <taxon>Halobacteria</taxon>
        <taxon>Halobacteriales</taxon>
        <taxon>Haloferacaceae</taxon>
    </lineage>
</organism>
<sequence>MASSGLSRFVSDDDELPEPDELPRWLAPLPRAVEDVGLRFAWVVVAINLVGTAFGFWYYGFHPIPLSDPLITWQFASEPIVMWPFVPDSPVATLFIAGAFAAWKLGRPNEYLNALAFFGCWKLGLWTPFVLAAFSEAFLQTTPLPMYLFLFFSHLAMVVEAFVLHRFSDFPVRAVAVAVVWYGFNDVVDYFVPIVGSPHHTSLPLADVVGVWGSTVLQVAASAAVVLTLAATFFSLSTRVKKLELGWDRYERETDEN</sequence>
<protein>
    <submittedName>
        <fullName evidence="2">Uncharacterized membrane protein YpjA</fullName>
    </submittedName>
</protein>
<evidence type="ECO:0000313" key="3">
    <source>
        <dbReference type="Proteomes" id="UP000198876"/>
    </source>
</evidence>
<reference evidence="3" key="1">
    <citation type="submission" date="2016-10" db="EMBL/GenBank/DDBJ databases">
        <authorList>
            <person name="Varghese N."/>
            <person name="Submissions S."/>
        </authorList>
    </citation>
    <scope>NUCLEOTIDE SEQUENCE [LARGE SCALE GENOMIC DNA]</scope>
    <source>
        <strain evidence="3">CGMCC 1.7739</strain>
    </source>
</reference>
<dbReference type="RefSeq" id="WP_092892355.1">
    <property type="nucleotide sequence ID" value="NZ_FOOQ01000002.1"/>
</dbReference>
<dbReference type="EMBL" id="FOOQ01000002">
    <property type="protein sequence ID" value="SFG53769.1"/>
    <property type="molecule type" value="Genomic_DNA"/>
</dbReference>
<name>A0A1I2SPS2_9EURY</name>
<proteinExistence type="predicted"/>
<dbReference type="AlphaFoldDB" id="A0A1I2SPS2"/>
<keyword evidence="1" id="KW-0812">Transmembrane</keyword>
<evidence type="ECO:0000313" key="2">
    <source>
        <dbReference type="EMBL" id="SFG53769.1"/>
    </source>
</evidence>
<feature type="transmembrane region" description="Helical" evidence="1">
    <location>
        <begin position="40"/>
        <end position="60"/>
    </location>
</feature>
<gene>
    <name evidence="2" type="ORF">SAMN04488063_2345</name>
</gene>
<accession>A0A1I2SPS2</accession>
<dbReference type="OrthoDB" id="160626at2157"/>
<keyword evidence="1" id="KW-0472">Membrane</keyword>
<dbReference type="InterPro" id="IPR009845">
    <property type="entry name" value="DUF1405"/>
</dbReference>
<keyword evidence="1" id="KW-1133">Transmembrane helix</keyword>
<dbReference type="Proteomes" id="UP000198876">
    <property type="component" value="Unassembled WGS sequence"/>
</dbReference>
<feature type="transmembrane region" description="Helical" evidence="1">
    <location>
        <begin position="80"/>
        <end position="103"/>
    </location>
</feature>
<feature type="transmembrane region" description="Helical" evidence="1">
    <location>
        <begin position="115"/>
        <end position="134"/>
    </location>
</feature>
<dbReference type="Pfam" id="PF07187">
    <property type="entry name" value="DUF1405"/>
    <property type="match status" value="1"/>
</dbReference>
<feature type="transmembrane region" description="Helical" evidence="1">
    <location>
        <begin position="216"/>
        <end position="236"/>
    </location>
</feature>
<feature type="transmembrane region" description="Helical" evidence="1">
    <location>
        <begin position="146"/>
        <end position="163"/>
    </location>
</feature>
<dbReference type="STRING" id="553467.SAMN04488063_2345"/>
<dbReference type="PANTHER" id="PTHR40042">
    <property type="entry name" value="HYPOTHETICAL MEMBRANE SPANNING PROTEIN"/>
    <property type="match status" value="1"/>
</dbReference>
<dbReference type="PANTHER" id="PTHR40042:SF1">
    <property type="entry name" value="DUF1405 DOMAIN-CONTAINING PROTEIN"/>
    <property type="match status" value="1"/>
</dbReference>